<sequence>MGRIHGAFITVPLYTLVILLLGAYMAAAVLAVHVVVVPLVFKYSKIFQRSLIFGNFVQWPLRIDHEDPSSSGIDGARNLRVEFQSKIDHCAIKLGVWHILPQTVHDRLSEAFERTDKEELHRMLDDELVNSKTPIVLYCHGNSNSRGAAHRIKMYKFLKKMEFHIIAFDYRGYGDSTNVYPSELGVVEDALMVYEWLLNTLSRGRVPPPVYVWGHSLGTGITSHLLGNLDVLSRRLLGRPPLPLPQALVLEAPFNNLADEVKHHPAARVSLVNWLPYFDLTFVAPFRVAPQHTFRSDEYLSRVKTLPVLILHARDDTIVPFEVGVQLYDDVLKSRSSGGAPVVMHAFDESQSLGHKYICDADNLEEVFRWVAGSGWMRKAEDRVLWRSLEEVYVQQWMIIG</sequence>
<dbReference type="Pfam" id="PF00561">
    <property type="entry name" value="Abhydrolase_1"/>
    <property type="match status" value="1"/>
</dbReference>
<dbReference type="EMBL" id="CAJHNJ030000018">
    <property type="protein sequence ID" value="CAG9116399.1"/>
    <property type="molecule type" value="Genomic_DNA"/>
</dbReference>
<dbReference type="PANTHER" id="PTHR12277:SF194">
    <property type="entry name" value="FI04476P"/>
    <property type="match status" value="1"/>
</dbReference>
<dbReference type="Proteomes" id="UP000653454">
    <property type="component" value="Unassembled WGS sequence"/>
</dbReference>
<keyword evidence="1" id="KW-1133">Transmembrane helix</keyword>
<organism evidence="3 4">
    <name type="scientific">Plutella xylostella</name>
    <name type="common">Diamondback moth</name>
    <name type="synonym">Plutella maculipennis</name>
    <dbReference type="NCBI Taxonomy" id="51655"/>
    <lineage>
        <taxon>Eukaryota</taxon>
        <taxon>Metazoa</taxon>
        <taxon>Ecdysozoa</taxon>
        <taxon>Arthropoda</taxon>
        <taxon>Hexapoda</taxon>
        <taxon>Insecta</taxon>
        <taxon>Pterygota</taxon>
        <taxon>Neoptera</taxon>
        <taxon>Endopterygota</taxon>
        <taxon>Lepidoptera</taxon>
        <taxon>Glossata</taxon>
        <taxon>Ditrysia</taxon>
        <taxon>Yponomeutoidea</taxon>
        <taxon>Plutellidae</taxon>
        <taxon>Plutella</taxon>
    </lineage>
</organism>
<evidence type="ECO:0000313" key="3">
    <source>
        <dbReference type="EMBL" id="CAG9116399.1"/>
    </source>
</evidence>
<keyword evidence="1" id="KW-0472">Membrane</keyword>
<proteinExistence type="predicted"/>
<dbReference type="SUPFAM" id="SSF53474">
    <property type="entry name" value="alpha/beta-Hydrolases"/>
    <property type="match status" value="1"/>
</dbReference>
<feature type="domain" description="AB hydrolase-1" evidence="2">
    <location>
        <begin position="134"/>
        <end position="241"/>
    </location>
</feature>
<dbReference type="AlphaFoldDB" id="A0A8S4ELD1"/>
<feature type="transmembrane region" description="Helical" evidence="1">
    <location>
        <begin position="12"/>
        <end position="41"/>
    </location>
</feature>
<name>A0A8S4ELD1_PLUXY</name>
<dbReference type="GO" id="GO:0005789">
    <property type="term" value="C:endoplasmic reticulum membrane"/>
    <property type="evidence" value="ECO:0007669"/>
    <property type="project" value="TreeGrafter"/>
</dbReference>
<dbReference type="GO" id="GO:0052651">
    <property type="term" value="P:monoacylglycerol catabolic process"/>
    <property type="evidence" value="ECO:0007669"/>
    <property type="project" value="TreeGrafter"/>
</dbReference>
<dbReference type="InterPro" id="IPR029058">
    <property type="entry name" value="AB_hydrolase_fold"/>
</dbReference>
<evidence type="ECO:0000259" key="2">
    <source>
        <dbReference type="Pfam" id="PF00561"/>
    </source>
</evidence>
<evidence type="ECO:0000313" key="4">
    <source>
        <dbReference type="Proteomes" id="UP000653454"/>
    </source>
</evidence>
<evidence type="ECO:0000256" key="1">
    <source>
        <dbReference type="SAM" id="Phobius"/>
    </source>
</evidence>
<dbReference type="GO" id="GO:0006660">
    <property type="term" value="P:phosphatidylserine catabolic process"/>
    <property type="evidence" value="ECO:0007669"/>
    <property type="project" value="TreeGrafter"/>
</dbReference>
<keyword evidence="4" id="KW-1185">Reference proteome</keyword>
<protein>
    <submittedName>
        <fullName evidence="3">(diamondback moth) hypothetical protein</fullName>
    </submittedName>
</protein>
<dbReference type="InterPro" id="IPR000073">
    <property type="entry name" value="AB_hydrolase_1"/>
</dbReference>
<reference evidence="3" key="1">
    <citation type="submission" date="2020-11" db="EMBL/GenBank/DDBJ databases">
        <authorList>
            <person name="Whiteford S."/>
        </authorList>
    </citation>
    <scope>NUCLEOTIDE SEQUENCE</scope>
</reference>
<dbReference type="Gene3D" id="3.40.50.1820">
    <property type="entry name" value="alpha/beta hydrolase"/>
    <property type="match status" value="1"/>
</dbReference>
<comment type="caution">
    <text evidence="3">The sequence shown here is derived from an EMBL/GenBank/DDBJ whole genome shotgun (WGS) entry which is preliminary data.</text>
</comment>
<dbReference type="PANTHER" id="PTHR12277">
    <property type="entry name" value="ALPHA/BETA HYDROLASE DOMAIN-CONTAINING PROTEIN"/>
    <property type="match status" value="1"/>
</dbReference>
<keyword evidence="1" id="KW-0812">Transmembrane</keyword>
<accession>A0A8S4ELD1</accession>
<gene>
    <name evidence="3" type="ORF">PLXY2_LOCUS6030</name>
</gene>
<dbReference type="GO" id="GO:0004622">
    <property type="term" value="F:phosphatidylcholine lysophospholipase activity"/>
    <property type="evidence" value="ECO:0007669"/>
    <property type="project" value="TreeGrafter"/>
</dbReference>
<dbReference type="GO" id="GO:0047372">
    <property type="term" value="F:monoacylglycerol lipase activity"/>
    <property type="evidence" value="ECO:0007669"/>
    <property type="project" value="TreeGrafter"/>
</dbReference>